<feature type="transmembrane region" description="Helical" evidence="7">
    <location>
        <begin position="141"/>
        <end position="160"/>
    </location>
</feature>
<feature type="transmembrane region" description="Helical" evidence="7">
    <location>
        <begin position="250"/>
        <end position="269"/>
    </location>
</feature>
<feature type="transmembrane region" description="Helical" evidence="7">
    <location>
        <begin position="317"/>
        <end position="337"/>
    </location>
</feature>
<evidence type="ECO:0000256" key="7">
    <source>
        <dbReference type="SAM" id="Phobius"/>
    </source>
</evidence>
<feature type="transmembrane region" description="Helical" evidence="7">
    <location>
        <begin position="343"/>
        <end position="362"/>
    </location>
</feature>
<gene>
    <name evidence="8" type="ORF">CTEN210_10856</name>
</gene>
<feature type="transmembrane region" description="Helical" evidence="7">
    <location>
        <begin position="104"/>
        <end position="121"/>
    </location>
</feature>
<dbReference type="SUPFAM" id="SSF103481">
    <property type="entry name" value="Multidrug resistance efflux transporter EmrE"/>
    <property type="match status" value="1"/>
</dbReference>
<sequence length="395" mass="44117">MCNATPVTSSERSQAPCSPSSRDKMFTNSRSIKQSRSNEDLMALKQEVEMEMNLLERNDSATYSMWNKLNSSQQFMMLTFTMFLFFGMHNILQEAMMKVEGFHGVMLAYMEVLGVTICSYIERKYVAKETGRVAPLASYPLLTFCLMASSSLSNISLNYINFPTKVVFRSCKLIPTMIIATIINRRVFKSYEYASAIAISVGMVVFAATDWKLTPTFHPFGLILVSLSVIADAILPNAQERLFGSGSSRLEVTFYTNAFTLIAMTITTVASGDLMRVIDLALKSDTNLITYMVVYTFISYIAISAFMAIVKKYGGVTAVLLSTARKAMTLILSFILFPKEFSWYYVLGAILVLGGLLVVSLAKQYKKKMEAMKNGGSESELKPLHNNDVENQQNN</sequence>
<name>A0AAD3H8J8_9STRA</name>
<accession>A0AAD3H8J8</accession>
<evidence type="ECO:0000256" key="2">
    <source>
        <dbReference type="ARBA" id="ARBA00022448"/>
    </source>
</evidence>
<protein>
    <submittedName>
        <fullName evidence="8">Solute carrier family 35 (Adenosine 3'-phospho 5'-phosphosulfate transporter), member B3</fullName>
    </submittedName>
</protein>
<dbReference type="GO" id="GO:0046964">
    <property type="term" value="F:3'-phosphoadenosine 5'-phosphosulfate transmembrane transporter activity"/>
    <property type="evidence" value="ECO:0007669"/>
    <property type="project" value="TreeGrafter"/>
</dbReference>
<evidence type="ECO:0000256" key="5">
    <source>
        <dbReference type="ARBA" id="ARBA00023136"/>
    </source>
</evidence>
<feature type="region of interest" description="Disordered" evidence="6">
    <location>
        <begin position="374"/>
        <end position="395"/>
    </location>
</feature>
<dbReference type="InterPro" id="IPR037185">
    <property type="entry name" value="EmrE-like"/>
</dbReference>
<keyword evidence="4 7" id="KW-1133">Transmembrane helix</keyword>
<comment type="subcellular location">
    <subcellularLocation>
        <location evidence="1">Membrane</location>
        <topology evidence="1">Multi-pass membrane protein</topology>
    </subcellularLocation>
</comment>
<keyword evidence="9" id="KW-1185">Reference proteome</keyword>
<evidence type="ECO:0000256" key="6">
    <source>
        <dbReference type="SAM" id="MobiDB-lite"/>
    </source>
</evidence>
<feature type="transmembrane region" description="Helical" evidence="7">
    <location>
        <begin position="190"/>
        <end position="208"/>
    </location>
</feature>
<dbReference type="PANTHER" id="PTHR10778:SF8">
    <property type="entry name" value="ADENOSINE 3'-PHOSPHO 5'-PHOSPHOSULFATE TRANSPORTER 2"/>
    <property type="match status" value="1"/>
</dbReference>
<dbReference type="PANTHER" id="PTHR10778">
    <property type="entry name" value="SOLUTE CARRIER FAMILY 35 MEMBER B"/>
    <property type="match status" value="1"/>
</dbReference>
<evidence type="ECO:0000313" key="8">
    <source>
        <dbReference type="EMBL" id="GFH54380.1"/>
    </source>
</evidence>
<dbReference type="Pfam" id="PF08449">
    <property type="entry name" value="UAA"/>
    <property type="match status" value="1"/>
</dbReference>
<evidence type="ECO:0000256" key="1">
    <source>
        <dbReference type="ARBA" id="ARBA00004141"/>
    </source>
</evidence>
<dbReference type="Proteomes" id="UP001054902">
    <property type="component" value="Unassembled WGS sequence"/>
</dbReference>
<keyword evidence="5 7" id="KW-0472">Membrane</keyword>
<dbReference type="GO" id="GO:0000139">
    <property type="term" value="C:Golgi membrane"/>
    <property type="evidence" value="ECO:0007669"/>
    <property type="project" value="TreeGrafter"/>
</dbReference>
<keyword evidence="3 7" id="KW-0812">Transmembrane</keyword>
<dbReference type="GO" id="GO:0005789">
    <property type="term" value="C:endoplasmic reticulum membrane"/>
    <property type="evidence" value="ECO:0007669"/>
    <property type="project" value="TreeGrafter"/>
</dbReference>
<comment type="caution">
    <text evidence="8">The sequence shown here is derived from an EMBL/GenBank/DDBJ whole genome shotgun (WGS) entry which is preliminary data.</text>
</comment>
<organism evidence="8 9">
    <name type="scientific">Chaetoceros tenuissimus</name>
    <dbReference type="NCBI Taxonomy" id="426638"/>
    <lineage>
        <taxon>Eukaryota</taxon>
        <taxon>Sar</taxon>
        <taxon>Stramenopiles</taxon>
        <taxon>Ochrophyta</taxon>
        <taxon>Bacillariophyta</taxon>
        <taxon>Coscinodiscophyceae</taxon>
        <taxon>Chaetocerotophycidae</taxon>
        <taxon>Chaetocerotales</taxon>
        <taxon>Chaetocerotaceae</taxon>
        <taxon>Chaetoceros</taxon>
    </lineage>
</organism>
<evidence type="ECO:0000256" key="4">
    <source>
        <dbReference type="ARBA" id="ARBA00022989"/>
    </source>
</evidence>
<dbReference type="AlphaFoldDB" id="A0AAD3H8J8"/>
<feature type="compositionally biased region" description="Basic and acidic residues" evidence="6">
    <location>
        <begin position="379"/>
        <end position="388"/>
    </location>
</feature>
<feature type="region of interest" description="Disordered" evidence="6">
    <location>
        <begin position="1"/>
        <end position="31"/>
    </location>
</feature>
<evidence type="ECO:0000313" key="9">
    <source>
        <dbReference type="Proteomes" id="UP001054902"/>
    </source>
</evidence>
<dbReference type="InterPro" id="IPR013657">
    <property type="entry name" value="SCL35B1-4/HUT1"/>
</dbReference>
<reference evidence="8 9" key="1">
    <citation type="journal article" date="2021" name="Sci. Rep.">
        <title>The genome of the diatom Chaetoceros tenuissimus carries an ancient integrated fragment of an extant virus.</title>
        <authorList>
            <person name="Hongo Y."/>
            <person name="Kimura K."/>
            <person name="Takaki Y."/>
            <person name="Yoshida Y."/>
            <person name="Baba S."/>
            <person name="Kobayashi G."/>
            <person name="Nagasaki K."/>
            <person name="Hano T."/>
            <person name="Tomaru Y."/>
        </authorList>
    </citation>
    <scope>NUCLEOTIDE SEQUENCE [LARGE SCALE GENOMIC DNA]</scope>
    <source>
        <strain evidence="8 9">NIES-3715</strain>
    </source>
</reference>
<evidence type="ECO:0000256" key="3">
    <source>
        <dbReference type="ARBA" id="ARBA00022692"/>
    </source>
</evidence>
<feature type="transmembrane region" description="Helical" evidence="7">
    <location>
        <begin position="220"/>
        <end position="238"/>
    </location>
</feature>
<feature type="transmembrane region" description="Helical" evidence="7">
    <location>
        <begin position="289"/>
        <end position="310"/>
    </location>
</feature>
<dbReference type="EMBL" id="BLLK01000047">
    <property type="protein sequence ID" value="GFH54380.1"/>
    <property type="molecule type" value="Genomic_DNA"/>
</dbReference>
<feature type="transmembrane region" description="Helical" evidence="7">
    <location>
        <begin position="75"/>
        <end position="92"/>
    </location>
</feature>
<proteinExistence type="predicted"/>
<keyword evidence="2" id="KW-0813">Transport</keyword>